<dbReference type="PANTHER" id="PTHR36920:SF1">
    <property type="entry name" value="OUTER MEMBRANE PROTEIN W"/>
    <property type="match status" value="1"/>
</dbReference>
<accession>A0A437PI73</accession>
<dbReference type="GO" id="GO:0055085">
    <property type="term" value="P:transmembrane transport"/>
    <property type="evidence" value="ECO:0007669"/>
    <property type="project" value="TreeGrafter"/>
</dbReference>
<reference evidence="2 3" key="1">
    <citation type="submission" date="2019-01" db="EMBL/GenBank/DDBJ databases">
        <authorList>
            <person name="Chen W.-M."/>
        </authorList>
    </citation>
    <scope>NUCLEOTIDE SEQUENCE [LARGE SCALE GENOMIC DNA]</scope>
    <source>
        <strain evidence="2 3">TER-1</strain>
    </source>
</reference>
<sequence length="232" mass="24254">MTRDRRSLFHAASRIAWALAAALWVVGPASPGRAAEPGPDAAPSGGLTAGSLLIRGRLIGSIPVGQHSRIEPIGGRIITPTRALPDADATYFLTDRIAIAGQGGILPTRTSIRGSRVGDLPVGTTWSASLNGAVQVHVLPHAAFNPYLGAGVGYTAPIAYQPAKPLVTPMKADPQVGPMLQAGFDYHLGGRWYANMEIKRFFLPTLVSRIGPGSATVALDMVIVGAGLGYRF</sequence>
<dbReference type="Proteomes" id="UP000286997">
    <property type="component" value="Unassembled WGS sequence"/>
</dbReference>
<evidence type="ECO:0008006" key="4">
    <source>
        <dbReference type="Google" id="ProtNLM"/>
    </source>
</evidence>
<dbReference type="AlphaFoldDB" id="A0A437PI73"/>
<dbReference type="PANTHER" id="PTHR36920">
    <property type="match status" value="1"/>
</dbReference>
<evidence type="ECO:0000313" key="3">
    <source>
        <dbReference type="Proteomes" id="UP000286997"/>
    </source>
</evidence>
<name>A0A437PI73_9HYPH</name>
<dbReference type="EMBL" id="SACP01000001">
    <property type="protein sequence ID" value="RVU21955.1"/>
    <property type="molecule type" value="Genomic_DNA"/>
</dbReference>
<organism evidence="2 3">
    <name type="scientific">Methylobacterium oryzihabitans</name>
    <dbReference type="NCBI Taxonomy" id="2499852"/>
    <lineage>
        <taxon>Bacteria</taxon>
        <taxon>Pseudomonadati</taxon>
        <taxon>Pseudomonadota</taxon>
        <taxon>Alphaproteobacteria</taxon>
        <taxon>Hyphomicrobiales</taxon>
        <taxon>Methylobacteriaceae</taxon>
        <taxon>Methylobacterium</taxon>
    </lineage>
</organism>
<dbReference type="OrthoDB" id="9807574at2"/>
<comment type="similarity">
    <text evidence="1">Belongs to the OmpW/AlkL family.</text>
</comment>
<evidence type="ECO:0000313" key="2">
    <source>
        <dbReference type="EMBL" id="RVU21955.1"/>
    </source>
</evidence>
<dbReference type="SUPFAM" id="SSF56925">
    <property type="entry name" value="OMPA-like"/>
    <property type="match status" value="1"/>
</dbReference>
<dbReference type="InterPro" id="IPR011250">
    <property type="entry name" value="OMP/PagP_B-barrel"/>
</dbReference>
<gene>
    <name evidence="2" type="ORF">EOE48_01100</name>
</gene>
<keyword evidence="3" id="KW-1185">Reference proteome</keyword>
<dbReference type="InterPro" id="IPR005618">
    <property type="entry name" value="OMPW"/>
</dbReference>
<evidence type="ECO:0000256" key="1">
    <source>
        <dbReference type="ARBA" id="ARBA00009330"/>
    </source>
</evidence>
<dbReference type="Pfam" id="PF03922">
    <property type="entry name" value="OmpW"/>
    <property type="match status" value="1"/>
</dbReference>
<dbReference type="GO" id="GO:0019867">
    <property type="term" value="C:outer membrane"/>
    <property type="evidence" value="ECO:0007669"/>
    <property type="project" value="InterPro"/>
</dbReference>
<dbReference type="Gene3D" id="2.40.160.20">
    <property type="match status" value="1"/>
</dbReference>
<proteinExistence type="inferred from homology"/>
<comment type="caution">
    <text evidence="2">The sequence shown here is derived from an EMBL/GenBank/DDBJ whole genome shotgun (WGS) entry which is preliminary data.</text>
</comment>
<protein>
    <recommendedName>
        <fullName evidence="4">OmpW family protein</fullName>
    </recommendedName>
</protein>